<dbReference type="InterPro" id="IPR007865">
    <property type="entry name" value="Aminopep_P_N"/>
</dbReference>
<organism evidence="13 14">
    <name type="scientific">Sclerotinia trifoliorum</name>
    <dbReference type="NCBI Taxonomy" id="28548"/>
    <lineage>
        <taxon>Eukaryota</taxon>
        <taxon>Fungi</taxon>
        <taxon>Dikarya</taxon>
        <taxon>Ascomycota</taxon>
        <taxon>Pezizomycotina</taxon>
        <taxon>Leotiomycetes</taxon>
        <taxon>Helotiales</taxon>
        <taxon>Sclerotiniaceae</taxon>
        <taxon>Sclerotinia</taxon>
    </lineage>
</organism>
<keyword evidence="10" id="KW-0464">Manganese</keyword>
<dbReference type="OrthoDB" id="10261878at2759"/>
<evidence type="ECO:0000313" key="14">
    <source>
        <dbReference type="Proteomes" id="UP000624404"/>
    </source>
</evidence>
<dbReference type="SUPFAM" id="SSF53092">
    <property type="entry name" value="Creatinase/prolidase N-terminal domain"/>
    <property type="match status" value="1"/>
</dbReference>
<dbReference type="Proteomes" id="UP000624404">
    <property type="component" value="Unassembled WGS sequence"/>
</dbReference>
<dbReference type="SUPFAM" id="SSF55920">
    <property type="entry name" value="Creatinase/aminopeptidase"/>
    <property type="match status" value="1"/>
</dbReference>
<dbReference type="Gene3D" id="3.90.230.10">
    <property type="entry name" value="Creatinase/methionine aminopeptidase superfamily"/>
    <property type="match status" value="1"/>
</dbReference>
<dbReference type="Pfam" id="PF05195">
    <property type="entry name" value="AMP_N"/>
    <property type="match status" value="1"/>
</dbReference>
<evidence type="ECO:0000256" key="1">
    <source>
        <dbReference type="ARBA" id="ARBA00001424"/>
    </source>
</evidence>
<dbReference type="Pfam" id="PF00557">
    <property type="entry name" value="Peptidase_M24"/>
    <property type="match status" value="1"/>
</dbReference>
<feature type="domain" description="Aminopeptidase P N-terminal" evidence="12">
    <location>
        <begin position="98"/>
        <end position="231"/>
    </location>
</feature>
<keyword evidence="6" id="KW-0031">Aminopeptidase</keyword>
<comment type="similarity">
    <text evidence="4">Belongs to the peptidase M24B family.</text>
</comment>
<dbReference type="SMART" id="SM01011">
    <property type="entry name" value="AMP_N"/>
    <property type="match status" value="1"/>
</dbReference>
<reference evidence="13" key="1">
    <citation type="submission" date="2020-10" db="EMBL/GenBank/DDBJ databases">
        <authorList>
            <person name="Kusch S."/>
        </authorList>
    </citation>
    <scope>NUCLEOTIDE SEQUENCE</scope>
    <source>
        <strain evidence="13">SwB9</strain>
    </source>
</reference>
<evidence type="ECO:0000256" key="7">
    <source>
        <dbReference type="ARBA" id="ARBA00022723"/>
    </source>
</evidence>
<dbReference type="Gene3D" id="3.40.350.10">
    <property type="entry name" value="Creatinase/prolidase N-terminal domain"/>
    <property type="match status" value="1"/>
</dbReference>
<evidence type="ECO:0000313" key="13">
    <source>
        <dbReference type="EMBL" id="CAD6445126.1"/>
    </source>
</evidence>
<comment type="cofactor">
    <cofactor evidence="2">
        <name>Mn(2+)</name>
        <dbReference type="ChEBI" id="CHEBI:29035"/>
    </cofactor>
</comment>
<keyword evidence="7" id="KW-0479">Metal-binding</keyword>
<dbReference type="GO" id="GO:0070006">
    <property type="term" value="F:metalloaminopeptidase activity"/>
    <property type="evidence" value="ECO:0007669"/>
    <property type="project" value="InterPro"/>
</dbReference>
<dbReference type="AlphaFoldDB" id="A0A8H2ZP16"/>
<dbReference type="EMBL" id="CAJHIA010000013">
    <property type="protein sequence ID" value="CAD6445126.1"/>
    <property type="molecule type" value="Genomic_DNA"/>
</dbReference>
<keyword evidence="8" id="KW-0378">Hydrolase</keyword>
<dbReference type="InterPro" id="IPR052433">
    <property type="entry name" value="X-Pro_dipept-like"/>
</dbReference>
<keyword evidence="6" id="KW-0645">Protease</keyword>
<dbReference type="PANTHER" id="PTHR43226:SF1">
    <property type="entry name" value="XAA-PRO DIPEPTIDASE"/>
    <property type="match status" value="1"/>
</dbReference>
<evidence type="ECO:0000256" key="4">
    <source>
        <dbReference type="ARBA" id="ARBA00008766"/>
    </source>
</evidence>
<dbReference type="InterPro" id="IPR036005">
    <property type="entry name" value="Creatinase/aminopeptidase-like"/>
</dbReference>
<proteinExistence type="inferred from homology"/>
<dbReference type="GO" id="GO:0006508">
    <property type="term" value="P:proteolysis"/>
    <property type="evidence" value="ECO:0007669"/>
    <property type="project" value="TreeGrafter"/>
</dbReference>
<dbReference type="PANTHER" id="PTHR43226">
    <property type="entry name" value="XAA-PRO AMINOPEPTIDASE 3"/>
    <property type="match status" value="1"/>
</dbReference>
<comment type="caution">
    <text evidence="13">The sequence shown here is derived from an EMBL/GenBank/DDBJ whole genome shotgun (WGS) entry which is preliminary data.</text>
</comment>
<dbReference type="EC" id="3.4.11.9" evidence="5"/>
<evidence type="ECO:0000256" key="5">
    <source>
        <dbReference type="ARBA" id="ARBA00012574"/>
    </source>
</evidence>
<comment type="function">
    <text evidence="3">Catalyzes the removal of a penultimate prolyl residue from the N-termini of peptides.</text>
</comment>
<keyword evidence="9" id="KW-0482">Metalloprotease</keyword>
<evidence type="ECO:0000256" key="10">
    <source>
        <dbReference type="ARBA" id="ARBA00023211"/>
    </source>
</evidence>
<name>A0A8H2ZP16_9HELO</name>
<sequence>MFRSLTTPRFARCFQGRQRISIAQITPVQFVPYSCSTPQSLSILPKSASRSLRLCGARLPRFGRPQLGLDYCIPRRQIHHCSMGFDKVAMDKVLEGKYPAKEHARKVGEYIRSKEPGAEGVLYLEAQKTVMIEDNDEAAPFRQRRYFYYLTGCDLPDSYFTYNISTGKSTLFIPPIDPESVIWTGLPVSPEEALALYDVDEVLTTDIINAHLALPNQSKVWAIAPQISTHITFLEFPQKDFTLLKEAIEEARVRKSEYEVALIRKANEISTVGHTAVLKAVKHVKNERELEALFIKECIANGAREQAYHSIVASGTAAATLHYMKNSEGLEGKLNLLLDAGGEYKCYASDITRTFPINGQFTPESRSIYDIVLSMQTQCTSMLKAGVSWDEVHLLAHKIAIEGLLSLNILKGNKDEILKARTSVAFFPHGLGHYLGMDTHDTGGHPNYEDEDRLFRYLRVRGTLPEGSVVTVEPGIYFCRFIIEPYLKDPAHAQYINADILEKYWEVGGVRIEDNILITKDGYDNLTTAIKDVDEMEKIISSV</sequence>
<dbReference type="GO" id="GO:0030145">
    <property type="term" value="F:manganese ion binding"/>
    <property type="evidence" value="ECO:0007669"/>
    <property type="project" value="InterPro"/>
</dbReference>
<evidence type="ECO:0000256" key="8">
    <source>
        <dbReference type="ARBA" id="ARBA00022801"/>
    </source>
</evidence>
<dbReference type="FunFam" id="3.90.230.10:FF:000002">
    <property type="entry name" value="Xaa-Pro aminopeptidase 3"/>
    <property type="match status" value="1"/>
</dbReference>
<accession>A0A8H2ZP16</accession>
<evidence type="ECO:0000256" key="2">
    <source>
        <dbReference type="ARBA" id="ARBA00001936"/>
    </source>
</evidence>
<dbReference type="InterPro" id="IPR029149">
    <property type="entry name" value="Creatin/AminoP/Spt16_N"/>
</dbReference>
<gene>
    <name evidence="13" type="ORF">SCLTRI_LOCUS4918</name>
</gene>
<evidence type="ECO:0000256" key="11">
    <source>
        <dbReference type="ARBA" id="ARBA00030849"/>
    </source>
</evidence>
<dbReference type="InterPro" id="IPR000994">
    <property type="entry name" value="Pept_M24"/>
</dbReference>
<keyword evidence="14" id="KW-1185">Reference proteome</keyword>
<comment type="catalytic activity">
    <reaction evidence="1">
        <text>Release of any N-terminal amino acid, including proline, that is linked to proline, even from a dipeptide or tripeptide.</text>
        <dbReference type="EC" id="3.4.11.9"/>
    </reaction>
</comment>
<protein>
    <recommendedName>
        <fullName evidence="5">Xaa-Pro aminopeptidase</fullName>
        <ecNumber evidence="5">3.4.11.9</ecNumber>
    </recommendedName>
    <alternativeName>
        <fullName evidence="11">Aminoacylproline aminopeptidase</fullName>
    </alternativeName>
</protein>
<evidence type="ECO:0000256" key="3">
    <source>
        <dbReference type="ARBA" id="ARBA00002443"/>
    </source>
</evidence>
<evidence type="ECO:0000256" key="9">
    <source>
        <dbReference type="ARBA" id="ARBA00023049"/>
    </source>
</evidence>
<dbReference type="CDD" id="cd01087">
    <property type="entry name" value="Prolidase"/>
    <property type="match status" value="1"/>
</dbReference>
<evidence type="ECO:0000259" key="12">
    <source>
        <dbReference type="SMART" id="SM01011"/>
    </source>
</evidence>
<evidence type="ECO:0000256" key="6">
    <source>
        <dbReference type="ARBA" id="ARBA00022438"/>
    </source>
</evidence>